<dbReference type="GeneID" id="10153019"/>
<dbReference type="InterPro" id="IPR049560">
    <property type="entry name" value="MeTrfase_RsmB-F_NOP2_cat"/>
</dbReference>
<dbReference type="Gene3D" id="3.40.50.150">
    <property type="entry name" value="Vaccinia Virus protein VP39"/>
    <property type="match status" value="1"/>
</dbReference>
<reference evidence="7 8" key="2">
    <citation type="journal article" date="2011" name="Stand. Genomic Sci.">
        <title>Complete genome sequence of Desulfurococcus mucosus type strain (O7/1).</title>
        <authorList>
            <person name="Wirth R."/>
            <person name="Chertkov O."/>
            <person name="Held B."/>
            <person name="Lapidus A."/>
            <person name="Nolan M."/>
            <person name="Lucas S."/>
            <person name="Hammon N."/>
            <person name="Deshpande S."/>
            <person name="Cheng J.F."/>
            <person name="Tapia R."/>
            <person name="Han C."/>
            <person name="Goodwin L."/>
            <person name="Pitluck S."/>
            <person name="Liolios K."/>
            <person name="Ioanna P."/>
            <person name="Ivanova N."/>
            <person name="Mavromatis K."/>
            <person name="Mikhailova N."/>
            <person name="Pati A."/>
            <person name="Chen A."/>
            <person name="Palaniappan K."/>
            <person name="Land M."/>
            <person name="Hauser L."/>
            <person name="Chang Y.J."/>
            <person name="Jeffries C.D."/>
            <person name="Bilek Y."/>
            <person name="Hader T."/>
            <person name="Rohde M."/>
            <person name="Spring S."/>
            <person name="Sikorski J."/>
            <person name="Goker M."/>
            <person name="Woyke T."/>
            <person name="Bristow J."/>
            <person name="Eisen J.A."/>
            <person name="Markowitz V."/>
            <person name="Hugenholtz P."/>
            <person name="Kyrpides N.C."/>
            <person name="Klenk H.P."/>
        </authorList>
    </citation>
    <scope>NUCLEOTIDE SEQUENCE [LARGE SCALE GENOMIC DNA]</scope>
    <source>
        <strain evidence="8">ATCC 35584 / DSM 2162 / JCM 9187 / O7/1</strain>
    </source>
</reference>
<reference evidence="8" key="1">
    <citation type="submission" date="2010-11" db="EMBL/GenBank/DDBJ databases">
        <title>The complete genome of Desulfurococcus mucosus DSM 2162.</title>
        <authorList>
            <consortium name="US DOE Joint Genome Institute (JGI-PGF)"/>
            <person name="Lucas S."/>
            <person name="Copeland A."/>
            <person name="Lapidus A."/>
            <person name="Bruce D."/>
            <person name="Goodwin L."/>
            <person name="Pitluck S."/>
            <person name="Kyrpides N."/>
            <person name="Mavromatis K."/>
            <person name="Pagani I."/>
            <person name="Ivanova N."/>
            <person name="Ovchinnikova G."/>
            <person name="Chertkov O."/>
            <person name="Held B."/>
            <person name="Brettin T."/>
            <person name="Detter J.C."/>
            <person name="Tapia R."/>
            <person name="Han C."/>
            <person name="Land M."/>
            <person name="Hauser L."/>
            <person name="Markowitz V."/>
            <person name="Cheng J.-F."/>
            <person name="Hugenholtz P."/>
            <person name="Woyke T."/>
            <person name="Wu D."/>
            <person name="Wirth R."/>
            <person name="Bilek Y."/>
            <person name="Hader T."/>
            <person name="Klenk H.-P."/>
            <person name="Eisen J.A."/>
        </authorList>
    </citation>
    <scope>NUCLEOTIDE SEQUENCE [LARGE SCALE GENOMIC DNA]</scope>
    <source>
        <strain evidence="8">ATCC 35584 / DSM 2162 / JCM 9187 / O7/1</strain>
    </source>
</reference>
<dbReference type="EC" id="2.1.1.-" evidence="7"/>
<dbReference type="Proteomes" id="UP000001068">
    <property type="component" value="Chromosome"/>
</dbReference>
<sequence>MQRLRVYDIYREIYVEPSRQAVELALEYGYLPYMVQRYIDMLGPREAVELLEAFEKPVRQVVRANTLLVEPGELKTRLESLGFRLEEIPWAPGSFWVAEAPRSPSIGSTHEYLKGFYYVHRDATSLIPVLLLLGDGYKGDVLDACAAPGGKATFTAQILKERGGGTVYANDYVLYRLKSLIGHVLRMKLDNIVVTWGNAAELPGRVGRRFKRILLDAPCSGEGRISVDPGRKTRTSILDLAIMVKREVELLGSLIDMLDEEGVIAYSTCSIAPEENEYVVAKILESRRDVEVADPGPLPFNHSRWLTSYRSMEYPRELEKCIRIWPHRHGLFGFTTCLLKRVGA</sequence>
<evidence type="ECO:0000256" key="1">
    <source>
        <dbReference type="ARBA" id="ARBA00022490"/>
    </source>
</evidence>
<organism evidence="7 8">
    <name type="scientific">Desulfurococcus mucosus (strain ATCC 35584 / DSM 2162 / JCM 9187 / O7/1)</name>
    <dbReference type="NCBI Taxonomy" id="765177"/>
    <lineage>
        <taxon>Archaea</taxon>
        <taxon>Thermoproteota</taxon>
        <taxon>Thermoprotei</taxon>
        <taxon>Desulfurococcales</taxon>
        <taxon>Desulfurococcaceae</taxon>
        <taxon>Desulfurococcus</taxon>
    </lineage>
</organism>
<dbReference type="eggNOG" id="arCOG00973">
    <property type="taxonomic scope" value="Archaea"/>
</dbReference>
<name>E8R819_DESM0</name>
<dbReference type="KEGG" id="dmu:Desmu_0326"/>
<dbReference type="InterPro" id="IPR023267">
    <property type="entry name" value="RCMT"/>
</dbReference>
<dbReference type="GO" id="GO:0008173">
    <property type="term" value="F:RNA methyltransferase activity"/>
    <property type="evidence" value="ECO:0007669"/>
    <property type="project" value="InterPro"/>
</dbReference>
<evidence type="ECO:0000256" key="4">
    <source>
        <dbReference type="ARBA" id="ARBA00022691"/>
    </source>
</evidence>
<dbReference type="InterPro" id="IPR001678">
    <property type="entry name" value="MeTrfase_RsmB-F_NOP2_dom"/>
</dbReference>
<dbReference type="InterPro" id="IPR031341">
    <property type="entry name" value="Methyltr_RsmF_N"/>
</dbReference>
<keyword evidence="8" id="KW-1185">Reference proteome</keyword>
<dbReference type="Pfam" id="PF01189">
    <property type="entry name" value="Methyltr_RsmB-F"/>
    <property type="match status" value="1"/>
</dbReference>
<dbReference type="Pfam" id="PF17125">
    <property type="entry name" value="Methyltr_RsmF_N"/>
    <property type="match status" value="1"/>
</dbReference>
<evidence type="ECO:0000256" key="3">
    <source>
        <dbReference type="ARBA" id="ARBA00022679"/>
    </source>
</evidence>
<evidence type="ECO:0000256" key="2">
    <source>
        <dbReference type="ARBA" id="ARBA00022603"/>
    </source>
</evidence>
<dbReference type="EMBL" id="CP002363">
    <property type="protein sequence ID" value="ADV64645.1"/>
    <property type="molecule type" value="Genomic_DNA"/>
</dbReference>
<keyword evidence="3 7" id="KW-0808">Transferase</keyword>
<dbReference type="InterPro" id="IPR029063">
    <property type="entry name" value="SAM-dependent_MTases_sf"/>
</dbReference>
<dbReference type="Gene3D" id="3.30.70.1170">
    <property type="entry name" value="Sun protein, domain 3"/>
    <property type="match status" value="1"/>
</dbReference>
<dbReference type="RefSeq" id="WP_013561867.1">
    <property type="nucleotide sequence ID" value="NC_014961.1"/>
</dbReference>
<dbReference type="PANTHER" id="PTHR22807">
    <property type="entry name" value="NOP2 YEAST -RELATED NOL1/NOP2/FMU SUN DOMAIN-CONTAINING"/>
    <property type="match status" value="1"/>
</dbReference>
<protein>
    <submittedName>
        <fullName evidence="7">Ribosomal RNA methyltransferase NOP2</fullName>
        <ecNumber evidence="7">2.1.1.-</ecNumber>
    </submittedName>
</protein>
<evidence type="ECO:0000313" key="8">
    <source>
        <dbReference type="Proteomes" id="UP000001068"/>
    </source>
</evidence>
<keyword evidence="4" id="KW-0949">S-adenosyl-L-methionine</keyword>
<accession>E8R819</accession>
<keyword evidence="5" id="KW-0694">RNA-binding</keyword>
<dbReference type="PRINTS" id="PR02008">
    <property type="entry name" value="RCMTFAMILY"/>
</dbReference>
<dbReference type="SUPFAM" id="SSF53335">
    <property type="entry name" value="S-adenosyl-L-methionine-dependent methyltransferases"/>
    <property type="match status" value="1"/>
</dbReference>
<keyword evidence="2 7" id="KW-0489">Methyltransferase</keyword>
<feature type="domain" description="SAM-dependent MTase RsmB/NOP-type" evidence="6">
    <location>
        <begin position="50"/>
        <end position="342"/>
    </location>
</feature>
<dbReference type="AlphaFoldDB" id="E8R819"/>
<dbReference type="PROSITE" id="PS51686">
    <property type="entry name" value="SAM_MT_RSMB_NOP"/>
    <property type="match status" value="1"/>
</dbReference>
<dbReference type="PANTHER" id="PTHR22807:SF30">
    <property type="entry name" value="28S RRNA (CYTOSINE(4447)-C(5))-METHYLTRANSFERASE-RELATED"/>
    <property type="match status" value="1"/>
</dbReference>
<dbReference type="HOGENOM" id="CLU_005316_7_0_2"/>
<proteinExistence type="predicted"/>
<evidence type="ECO:0000256" key="5">
    <source>
        <dbReference type="ARBA" id="ARBA00022884"/>
    </source>
</evidence>
<dbReference type="STRING" id="765177.Desmu_0326"/>
<evidence type="ECO:0000313" key="7">
    <source>
        <dbReference type="EMBL" id="ADV64645.1"/>
    </source>
</evidence>
<evidence type="ECO:0000259" key="6">
    <source>
        <dbReference type="PROSITE" id="PS51686"/>
    </source>
</evidence>
<keyword evidence="1" id="KW-0963">Cytoplasm</keyword>
<dbReference type="GO" id="GO:0001510">
    <property type="term" value="P:RNA methylation"/>
    <property type="evidence" value="ECO:0007669"/>
    <property type="project" value="InterPro"/>
</dbReference>
<dbReference type="CDD" id="cd02440">
    <property type="entry name" value="AdoMet_MTases"/>
    <property type="match status" value="1"/>
</dbReference>
<dbReference type="GO" id="GO:0003723">
    <property type="term" value="F:RNA binding"/>
    <property type="evidence" value="ECO:0007669"/>
    <property type="project" value="UniProtKB-KW"/>
</dbReference>
<gene>
    <name evidence="7" type="ordered locus">Desmu_0326</name>
</gene>